<protein>
    <recommendedName>
        <fullName evidence="2">Copper homeostasis protein cutC homolog</fullName>
    </recommendedName>
</protein>
<keyword evidence="4" id="KW-1185">Reference proteome</keyword>
<dbReference type="PATRIC" id="fig|1234409.3.peg.1041"/>
<dbReference type="OrthoDB" id="9815677at2"/>
<dbReference type="EMBL" id="AMYT01000021">
    <property type="protein sequence ID" value="EKU27093.1"/>
    <property type="molecule type" value="Genomic_DNA"/>
</dbReference>
<dbReference type="GO" id="GO:0005507">
    <property type="term" value="F:copper ion binding"/>
    <property type="evidence" value="ECO:0007669"/>
    <property type="project" value="TreeGrafter"/>
</dbReference>
<dbReference type="RefSeq" id="WP_009491783.1">
    <property type="nucleotide sequence ID" value="NZ_AMYT01000021.1"/>
</dbReference>
<evidence type="ECO:0000256" key="1">
    <source>
        <dbReference type="ARBA" id="ARBA00007768"/>
    </source>
</evidence>
<dbReference type="SUPFAM" id="SSF110395">
    <property type="entry name" value="CutC-like"/>
    <property type="match status" value="1"/>
</dbReference>
<sequence>MIKEACITNEKEALNAVKKGAQRLEYCVDLSCGGIEPTNKEVIYLRKVVPVEIPMMVMIRPRGGDFHYTKEEVQKMEAKIKELNHLPQVGFVFGCLTKEKTIDVSSCEKLLKAAGTCPCTFHMAFDEISAQNWTQSIQQIANLGFENLLTHGGPLTTPITNTLSSLQKIQSFLASTSVQLLIGGGVTKENLSFLATQFPNADFHGTKIVGGLLNE</sequence>
<dbReference type="Proteomes" id="UP000016057">
    <property type="component" value="Unassembled WGS sequence"/>
</dbReference>
<dbReference type="InterPro" id="IPR036822">
    <property type="entry name" value="CutC-like_dom_sf"/>
</dbReference>
<evidence type="ECO:0000256" key="2">
    <source>
        <dbReference type="ARBA" id="ARBA00019014"/>
    </source>
</evidence>
<dbReference type="InterPro" id="IPR005627">
    <property type="entry name" value="CutC-like"/>
</dbReference>
<dbReference type="STRING" id="1234409.C683_1089"/>
<evidence type="ECO:0000313" key="3">
    <source>
        <dbReference type="EMBL" id="EKU27093.1"/>
    </source>
</evidence>
<dbReference type="PANTHER" id="PTHR12598:SF0">
    <property type="entry name" value="COPPER HOMEOSTASIS PROTEIN CUTC HOMOLOG"/>
    <property type="match status" value="1"/>
</dbReference>
<reference evidence="3 4" key="1">
    <citation type="journal article" date="2013" name="Genome Announc.">
        <title>Draft Genome Sequence of Catellicoccus marimammalium, a Novel Species Commonly Found in Gull Feces.</title>
        <authorList>
            <person name="Weigand M.R."/>
            <person name="Ryu H."/>
            <person name="Bozcek L."/>
            <person name="Konstantinidis K.T."/>
            <person name="Santo Domingo J.W."/>
        </authorList>
    </citation>
    <scope>NUCLEOTIDE SEQUENCE [LARGE SCALE GENOMIC DNA]</scope>
    <source>
        <strain evidence="3 4">M35/04/3</strain>
    </source>
</reference>
<accession>K8ZKK1</accession>
<dbReference type="PANTHER" id="PTHR12598">
    <property type="entry name" value="COPPER HOMEOSTASIS PROTEIN CUTC"/>
    <property type="match status" value="1"/>
</dbReference>
<dbReference type="Gene3D" id="3.20.20.380">
    <property type="entry name" value="Copper homeostasis (CutC) domain"/>
    <property type="match status" value="1"/>
</dbReference>
<evidence type="ECO:0000313" key="4">
    <source>
        <dbReference type="Proteomes" id="UP000016057"/>
    </source>
</evidence>
<comment type="caution">
    <text evidence="3">The sequence shown here is derived from an EMBL/GenBank/DDBJ whole genome shotgun (WGS) entry which is preliminary data.</text>
</comment>
<dbReference type="Pfam" id="PF03932">
    <property type="entry name" value="CutC"/>
    <property type="match status" value="1"/>
</dbReference>
<dbReference type="AlphaFoldDB" id="K8ZKK1"/>
<name>K8ZKK1_9ENTE</name>
<proteinExistence type="inferred from homology"/>
<organism evidence="3 4">
    <name type="scientific">Catellicoccus marimammalium M35/04/3</name>
    <dbReference type="NCBI Taxonomy" id="1234409"/>
    <lineage>
        <taxon>Bacteria</taxon>
        <taxon>Bacillati</taxon>
        <taxon>Bacillota</taxon>
        <taxon>Bacilli</taxon>
        <taxon>Lactobacillales</taxon>
        <taxon>Enterococcaceae</taxon>
        <taxon>Catellicoccus</taxon>
    </lineage>
</organism>
<dbReference type="eggNOG" id="COG3142">
    <property type="taxonomic scope" value="Bacteria"/>
</dbReference>
<comment type="similarity">
    <text evidence="1">Belongs to the CutC family.</text>
</comment>
<gene>
    <name evidence="3" type="ORF">C683_1089</name>
</gene>